<evidence type="ECO:0000313" key="1">
    <source>
        <dbReference type="EMBL" id="MDH6283316.1"/>
    </source>
</evidence>
<sequence length="190" mass="20975">MWVRSFWQLATRPPGWSTCTRGPRIDQTRRRWCPGHFPPPLSQSFTPPQSGTVPDGFDPVAVVTCDSLGGGTYFGPDGQNPAGETAIVDEVRREGDLGELLGALSERSDPQGWWIEAWWGGKSGRGFTDRCTPGMTCPLLWPVDREGRAIRPWIPADRSGEQKVDARYAIAGLPVVSHIEHRLDVPALSR</sequence>
<dbReference type="EMBL" id="JARXVC010000013">
    <property type="protein sequence ID" value="MDH6283316.1"/>
    <property type="molecule type" value="Genomic_DNA"/>
</dbReference>
<keyword evidence="2" id="KW-1185">Reference proteome</keyword>
<comment type="caution">
    <text evidence="1">The sequence shown here is derived from an EMBL/GenBank/DDBJ whole genome shotgun (WGS) entry which is preliminary data.</text>
</comment>
<proteinExistence type="predicted"/>
<evidence type="ECO:0000313" key="2">
    <source>
        <dbReference type="Proteomes" id="UP001160334"/>
    </source>
</evidence>
<organism evidence="1 2">
    <name type="scientific">Prescottella agglutinans</name>
    <dbReference type="NCBI Taxonomy" id="1644129"/>
    <lineage>
        <taxon>Bacteria</taxon>
        <taxon>Bacillati</taxon>
        <taxon>Actinomycetota</taxon>
        <taxon>Actinomycetes</taxon>
        <taxon>Mycobacteriales</taxon>
        <taxon>Nocardiaceae</taxon>
        <taxon>Prescottella</taxon>
    </lineage>
</organism>
<name>A0ABT6MG76_9NOCA</name>
<dbReference type="Proteomes" id="UP001160334">
    <property type="component" value="Unassembled WGS sequence"/>
</dbReference>
<reference evidence="1 2" key="1">
    <citation type="submission" date="2023-04" db="EMBL/GenBank/DDBJ databases">
        <title>Forest soil microbial communities from Buena Vista Peninsula, Colon Province, Panama.</title>
        <authorList>
            <person name="Bouskill N."/>
        </authorList>
    </citation>
    <scope>NUCLEOTIDE SEQUENCE [LARGE SCALE GENOMIC DNA]</scope>
    <source>
        <strain evidence="1 2">CFH S0262</strain>
    </source>
</reference>
<gene>
    <name evidence="1" type="ORF">M2280_004559</name>
</gene>
<protein>
    <submittedName>
        <fullName evidence="1">Uncharacterized protein</fullName>
    </submittedName>
</protein>
<accession>A0ABT6MG76</accession>